<dbReference type="InParanoid" id="A0A7J7DJX7"/>
<dbReference type="GO" id="GO:0004557">
    <property type="term" value="F:alpha-galactosidase activity"/>
    <property type="evidence" value="ECO:0007669"/>
    <property type="project" value="UniProtKB-EC"/>
</dbReference>
<dbReference type="InterPro" id="IPR002241">
    <property type="entry name" value="Glyco_hydro_27"/>
</dbReference>
<dbReference type="EMBL" id="JAAARO010000006">
    <property type="protein sequence ID" value="KAF5746544.1"/>
    <property type="molecule type" value="Genomic_DNA"/>
</dbReference>
<organism evidence="5 6">
    <name type="scientific">Tripterygium wilfordii</name>
    <name type="common">Thunder God vine</name>
    <dbReference type="NCBI Taxonomy" id="458696"/>
    <lineage>
        <taxon>Eukaryota</taxon>
        <taxon>Viridiplantae</taxon>
        <taxon>Streptophyta</taxon>
        <taxon>Embryophyta</taxon>
        <taxon>Tracheophyta</taxon>
        <taxon>Spermatophyta</taxon>
        <taxon>Magnoliopsida</taxon>
        <taxon>eudicotyledons</taxon>
        <taxon>Gunneridae</taxon>
        <taxon>Pentapetalae</taxon>
        <taxon>rosids</taxon>
        <taxon>fabids</taxon>
        <taxon>Celastrales</taxon>
        <taxon>Celastraceae</taxon>
        <taxon>Tripterygium</taxon>
    </lineage>
</organism>
<evidence type="ECO:0000256" key="4">
    <source>
        <dbReference type="RuleBase" id="RU361168"/>
    </source>
</evidence>
<evidence type="ECO:0000256" key="2">
    <source>
        <dbReference type="ARBA" id="ARBA00022801"/>
    </source>
</evidence>
<keyword evidence="4" id="KW-1015">Disulfide bond</keyword>
<dbReference type="InterPro" id="IPR013780">
    <property type="entry name" value="Glyco_hydro_b"/>
</dbReference>
<comment type="caution">
    <text evidence="5">The sequence shown here is derived from an EMBL/GenBank/DDBJ whole genome shotgun (WGS) entry which is preliminary data.</text>
</comment>
<sequence>MRGISTQAYNANTPILDIKTGRAYEESGRLYTAKDIGFPGRPCSWMQNGFMAVNTTMKAGRVFLWSLYEQYADWGVDFVKHDCVFGDDLDLDEIKTVSSILRIRRQDILYSVSPGTSVTPAMAKNVTELVDMYRISGNVWDLSGDVAAAFDVARNFAAANMIGSEGLRGKSWADLDMLPLGWLGYPGSQQGPYRNSNLNPDGQRSQMTLWAITKSPLMFGGDVRNLDDATHNLLTNPMLLEMNSFSTNNKEFPYATVDGRIRLWIATGRSGEVYVAFFNLNPQMVKVSAQLSDLAKTLPGRSFNSCYQV</sequence>
<proteinExistence type="inferred from homology"/>
<evidence type="ECO:0000256" key="3">
    <source>
        <dbReference type="ARBA" id="ARBA00023295"/>
    </source>
</evidence>
<dbReference type="Proteomes" id="UP000593562">
    <property type="component" value="Unassembled WGS sequence"/>
</dbReference>
<keyword evidence="2 4" id="KW-0378">Hydrolase</keyword>
<dbReference type="PRINTS" id="PR00740">
    <property type="entry name" value="GLHYDRLASE27"/>
</dbReference>
<dbReference type="InterPro" id="IPR013785">
    <property type="entry name" value="Aldolase_TIM"/>
</dbReference>
<dbReference type="Gene3D" id="2.60.40.1180">
    <property type="entry name" value="Golgi alpha-mannosidase II"/>
    <property type="match status" value="1"/>
</dbReference>
<protein>
    <recommendedName>
        <fullName evidence="4">Alpha-galactosidase</fullName>
        <ecNumber evidence="4">3.2.1.22</ecNumber>
    </recommendedName>
    <alternativeName>
        <fullName evidence="4">Melibiase</fullName>
    </alternativeName>
</protein>
<reference evidence="5 6" key="1">
    <citation type="journal article" date="2020" name="Nat. Commun.">
        <title>Genome of Tripterygium wilfordii and identification of cytochrome P450 involved in triptolide biosynthesis.</title>
        <authorList>
            <person name="Tu L."/>
            <person name="Su P."/>
            <person name="Zhang Z."/>
            <person name="Gao L."/>
            <person name="Wang J."/>
            <person name="Hu T."/>
            <person name="Zhou J."/>
            <person name="Zhang Y."/>
            <person name="Zhao Y."/>
            <person name="Liu Y."/>
            <person name="Song Y."/>
            <person name="Tong Y."/>
            <person name="Lu Y."/>
            <person name="Yang J."/>
            <person name="Xu C."/>
            <person name="Jia M."/>
            <person name="Peters R.J."/>
            <person name="Huang L."/>
            <person name="Gao W."/>
        </authorList>
    </citation>
    <scope>NUCLEOTIDE SEQUENCE [LARGE SCALE GENOMIC DNA]</scope>
    <source>
        <strain evidence="6">cv. XIE 37</strain>
        <tissue evidence="5">Leaf</tissue>
    </source>
</reference>
<dbReference type="SUPFAM" id="SSF51445">
    <property type="entry name" value="(Trans)glycosidases"/>
    <property type="match status" value="1"/>
</dbReference>
<dbReference type="Pfam" id="PF16499">
    <property type="entry name" value="Melibiase_2"/>
    <property type="match status" value="1"/>
</dbReference>
<dbReference type="AlphaFoldDB" id="A0A7J7DJX7"/>
<dbReference type="GO" id="GO:0005975">
    <property type="term" value="P:carbohydrate metabolic process"/>
    <property type="evidence" value="ECO:0007669"/>
    <property type="project" value="InterPro"/>
</dbReference>
<dbReference type="EC" id="3.2.1.22" evidence="4"/>
<keyword evidence="3 4" id="KW-0326">Glycosidase</keyword>
<comment type="similarity">
    <text evidence="1 4">Belongs to the glycosyl hydrolase 27 family.</text>
</comment>
<dbReference type="Gene3D" id="3.20.20.70">
    <property type="entry name" value="Aldolase class I"/>
    <property type="match status" value="1"/>
</dbReference>
<comment type="catalytic activity">
    <reaction evidence="4">
        <text>Hydrolysis of terminal, non-reducing alpha-D-galactose residues in alpha-D-galactosides, including galactose oligosaccharides, galactomannans and galactolipids.</text>
        <dbReference type="EC" id="3.2.1.22"/>
    </reaction>
</comment>
<name>A0A7J7DJX7_TRIWF</name>
<accession>A0A7J7DJX7</accession>
<dbReference type="PANTHER" id="PTHR11452">
    <property type="entry name" value="ALPHA-GALACTOSIDASE/ALPHA-N-ACETYLGALACTOSAMINIDASE"/>
    <property type="match status" value="1"/>
</dbReference>
<dbReference type="PANTHER" id="PTHR11452:SF42">
    <property type="entry name" value="ALPHA-GALACTOSIDASE"/>
    <property type="match status" value="1"/>
</dbReference>
<dbReference type="InterPro" id="IPR017853">
    <property type="entry name" value="GH"/>
</dbReference>
<evidence type="ECO:0000256" key="1">
    <source>
        <dbReference type="ARBA" id="ARBA00009743"/>
    </source>
</evidence>
<evidence type="ECO:0000313" key="5">
    <source>
        <dbReference type="EMBL" id="KAF5746544.1"/>
    </source>
</evidence>
<evidence type="ECO:0000313" key="6">
    <source>
        <dbReference type="Proteomes" id="UP000593562"/>
    </source>
</evidence>
<gene>
    <name evidence="5" type="ORF">HS088_TW06G00715</name>
</gene>
<keyword evidence="6" id="KW-1185">Reference proteome</keyword>